<evidence type="ECO:0000256" key="4">
    <source>
        <dbReference type="ARBA" id="ARBA00023163"/>
    </source>
</evidence>
<evidence type="ECO:0000313" key="7">
    <source>
        <dbReference type="Proteomes" id="UP001156903"/>
    </source>
</evidence>
<dbReference type="InterPro" id="IPR036388">
    <property type="entry name" value="WH-like_DNA-bd_sf"/>
</dbReference>
<dbReference type="InterPro" id="IPR037402">
    <property type="entry name" value="YidZ_PBP2"/>
</dbReference>
<comment type="similarity">
    <text evidence="1">Belongs to the LysR transcriptional regulatory family.</text>
</comment>
<evidence type="ECO:0000256" key="2">
    <source>
        <dbReference type="ARBA" id="ARBA00023015"/>
    </source>
</evidence>
<reference evidence="7" key="1">
    <citation type="journal article" date="2019" name="Int. J. Syst. Evol. Microbiol.">
        <title>The Global Catalogue of Microorganisms (GCM) 10K type strain sequencing project: providing services to taxonomists for standard genome sequencing and annotation.</title>
        <authorList>
            <consortium name="The Broad Institute Genomics Platform"/>
            <consortium name="The Broad Institute Genome Sequencing Center for Infectious Disease"/>
            <person name="Wu L."/>
            <person name="Ma J."/>
        </authorList>
    </citation>
    <scope>NUCLEOTIDE SEQUENCE [LARGE SCALE GENOMIC DNA]</scope>
    <source>
        <strain evidence="7">NBRC 109341</strain>
    </source>
</reference>
<keyword evidence="4" id="KW-0804">Transcription</keyword>
<dbReference type="PANTHER" id="PTHR30118:SF15">
    <property type="entry name" value="TRANSCRIPTIONAL REGULATORY PROTEIN"/>
    <property type="match status" value="1"/>
</dbReference>
<dbReference type="InterPro" id="IPR005119">
    <property type="entry name" value="LysR_subst-bd"/>
</dbReference>
<proteinExistence type="inferred from homology"/>
<dbReference type="Gene3D" id="3.40.190.10">
    <property type="entry name" value="Periplasmic binding protein-like II"/>
    <property type="match status" value="2"/>
</dbReference>
<feature type="domain" description="HTH lysR-type" evidence="5">
    <location>
        <begin position="6"/>
        <end position="63"/>
    </location>
</feature>
<dbReference type="InterPro" id="IPR000847">
    <property type="entry name" value="LysR_HTH_N"/>
</dbReference>
<keyword evidence="7" id="KW-1185">Reference proteome</keyword>
<dbReference type="Pfam" id="PF00126">
    <property type="entry name" value="HTH_1"/>
    <property type="match status" value="1"/>
</dbReference>
<keyword evidence="3" id="KW-0238">DNA-binding</keyword>
<dbReference type="SUPFAM" id="SSF46785">
    <property type="entry name" value="Winged helix' DNA-binding domain"/>
    <property type="match status" value="1"/>
</dbReference>
<evidence type="ECO:0000256" key="3">
    <source>
        <dbReference type="ARBA" id="ARBA00023125"/>
    </source>
</evidence>
<dbReference type="InterPro" id="IPR050389">
    <property type="entry name" value="LysR-type_TF"/>
</dbReference>
<sequence length="316" mass="34809">MRLRDLDLNLLVALDALLREAHVSRAAARLEISQSSMSLALSKLRAVFDDPLLVKGSSGLVLTAKAQELRPRLEGALQQIDSLLNEMESFDPGKARDTITLIVTDYIDFILVPALIKVMAEQAPGVTLRVVGPNPKRLGEVFSAGEVDVSVTYFPNPPASLRTRPLFTDRLVGIARRHHPFLADPGNLEAFCNHQHVTVEPGEATMYNALVDLRLQQMGLGRHVALQKPTFLGVPFIVQQTDLLATLPATVAHRFATFTDIEVFEPPLALQPLDVVLLWHDRTHTNPLHRWFREQVIALCAQPATWAGSGRAPAGL</sequence>
<dbReference type="Pfam" id="PF03466">
    <property type="entry name" value="LysR_substrate"/>
    <property type="match status" value="1"/>
</dbReference>
<dbReference type="Gene3D" id="1.10.10.10">
    <property type="entry name" value="Winged helix-like DNA-binding domain superfamily/Winged helix DNA-binding domain"/>
    <property type="match status" value="1"/>
</dbReference>
<evidence type="ECO:0000256" key="1">
    <source>
        <dbReference type="ARBA" id="ARBA00009437"/>
    </source>
</evidence>
<dbReference type="CDD" id="cd08417">
    <property type="entry name" value="PBP2_Nitroaromatics_like"/>
    <property type="match status" value="1"/>
</dbReference>
<evidence type="ECO:0000313" key="6">
    <source>
        <dbReference type="EMBL" id="GLS16454.1"/>
    </source>
</evidence>
<dbReference type="RefSeq" id="WP_284309203.1">
    <property type="nucleotide sequence ID" value="NZ_BSPB01000058.1"/>
</dbReference>
<dbReference type="PROSITE" id="PS50931">
    <property type="entry name" value="HTH_LYSR"/>
    <property type="match status" value="1"/>
</dbReference>
<accession>A0ABQ6CCQ7</accession>
<comment type="caution">
    <text evidence="6">The sequence shown here is derived from an EMBL/GenBank/DDBJ whole genome shotgun (WGS) entry which is preliminary data.</text>
</comment>
<evidence type="ECO:0000259" key="5">
    <source>
        <dbReference type="PROSITE" id="PS50931"/>
    </source>
</evidence>
<organism evidence="6 7">
    <name type="scientific">Hydrogenophaga electricum</name>
    <dbReference type="NCBI Taxonomy" id="1230953"/>
    <lineage>
        <taxon>Bacteria</taxon>
        <taxon>Pseudomonadati</taxon>
        <taxon>Pseudomonadota</taxon>
        <taxon>Betaproteobacteria</taxon>
        <taxon>Burkholderiales</taxon>
        <taxon>Comamonadaceae</taxon>
        <taxon>Hydrogenophaga</taxon>
    </lineage>
</organism>
<protein>
    <submittedName>
        <fullName evidence="6">Transcriptional regulator</fullName>
    </submittedName>
</protein>
<name>A0ABQ6CCQ7_9BURK</name>
<dbReference type="InterPro" id="IPR036390">
    <property type="entry name" value="WH_DNA-bd_sf"/>
</dbReference>
<dbReference type="SUPFAM" id="SSF53850">
    <property type="entry name" value="Periplasmic binding protein-like II"/>
    <property type="match status" value="1"/>
</dbReference>
<dbReference type="PANTHER" id="PTHR30118">
    <property type="entry name" value="HTH-TYPE TRANSCRIPTIONAL REGULATOR LEUO-RELATED"/>
    <property type="match status" value="1"/>
</dbReference>
<dbReference type="EMBL" id="BSPB01000058">
    <property type="protein sequence ID" value="GLS16454.1"/>
    <property type="molecule type" value="Genomic_DNA"/>
</dbReference>
<gene>
    <name evidence="6" type="ORF">GCM10007935_38940</name>
</gene>
<keyword evidence="2" id="KW-0805">Transcription regulation</keyword>
<dbReference type="Proteomes" id="UP001156903">
    <property type="component" value="Unassembled WGS sequence"/>
</dbReference>